<reference evidence="2" key="1">
    <citation type="submission" date="2020-03" db="EMBL/GenBank/DDBJ databases">
        <title>The deep terrestrial virosphere.</title>
        <authorList>
            <person name="Holmfeldt K."/>
            <person name="Nilsson E."/>
            <person name="Simone D."/>
            <person name="Lopez-Fernandez M."/>
            <person name="Wu X."/>
            <person name="de Brujin I."/>
            <person name="Lundin D."/>
            <person name="Andersson A."/>
            <person name="Bertilsson S."/>
            <person name="Dopson M."/>
        </authorList>
    </citation>
    <scope>NUCLEOTIDE SEQUENCE</scope>
    <source>
        <strain evidence="2">MM415A00556</strain>
    </source>
</reference>
<evidence type="ECO:0000259" key="1">
    <source>
        <dbReference type="Pfam" id="PF19263"/>
    </source>
</evidence>
<proteinExistence type="predicted"/>
<evidence type="ECO:0000313" key="2">
    <source>
        <dbReference type="EMBL" id="QJA81281.1"/>
    </source>
</evidence>
<name>A0A6M3KI06_9ZZZZ</name>
<accession>A0A6M3KI06</accession>
<dbReference type="Gene3D" id="3.40.50.300">
    <property type="entry name" value="P-loop containing nucleotide triphosphate hydrolases"/>
    <property type="match status" value="1"/>
</dbReference>
<dbReference type="AlphaFoldDB" id="A0A6M3KI06"/>
<dbReference type="InterPro" id="IPR045455">
    <property type="entry name" value="NrS-1_pol-like_helicase"/>
</dbReference>
<dbReference type="InterPro" id="IPR027417">
    <property type="entry name" value="P-loop_NTPase"/>
</dbReference>
<dbReference type="Pfam" id="PF19263">
    <property type="entry name" value="DUF5906"/>
    <property type="match status" value="1"/>
</dbReference>
<protein>
    <recommendedName>
        <fullName evidence="1">NrS-1 polymerase-like helicase domain-containing protein</fullName>
    </recommendedName>
</protein>
<feature type="domain" description="NrS-1 polymerase-like helicase" evidence="1">
    <location>
        <begin position="19"/>
        <end position="122"/>
    </location>
</feature>
<sequence length="312" mass="36159">MARICQDPGGKRPKTALVLRGDQGVGKGVFLSNFGKLFGNHFLQINNQQHLTSRFNHHLKDVIFLFVDEGFWAGDKASEGALKGLVTEDILPIEGKGKDVIMLQNHINLAMASNNEWVVPSGLIERRFMVIDVLNDRQQDHDYFGAIDSQLRHGGYEAMLYNLLQYDITQVDVSKVVKTSAGFDQKVESMTPVQKFWFERLRSGMLQNEDRGWTELIQCSVLYTQYLEFCDWIGVRHKKIDRQFGKELKKLCPQIARKYLARTDIGAENYIYKWFYQFPPLEICRDLFKNEVKTGLDWDRDVIFDEDSFDNI</sequence>
<organism evidence="2">
    <name type="scientific">viral metagenome</name>
    <dbReference type="NCBI Taxonomy" id="1070528"/>
    <lineage>
        <taxon>unclassified sequences</taxon>
        <taxon>metagenomes</taxon>
        <taxon>organismal metagenomes</taxon>
    </lineage>
</organism>
<dbReference type="EMBL" id="MT142454">
    <property type="protein sequence ID" value="QJA81281.1"/>
    <property type="molecule type" value="Genomic_DNA"/>
</dbReference>
<dbReference type="SUPFAM" id="SSF52540">
    <property type="entry name" value="P-loop containing nucleoside triphosphate hydrolases"/>
    <property type="match status" value="1"/>
</dbReference>
<gene>
    <name evidence="2" type="ORF">MM415A00556_0001</name>
</gene>